<feature type="transmembrane region" description="Helical" evidence="1">
    <location>
        <begin position="12"/>
        <end position="35"/>
    </location>
</feature>
<keyword evidence="1" id="KW-0812">Transmembrane</keyword>
<evidence type="ECO:0000313" key="2">
    <source>
        <dbReference type="EMBL" id="QRR00010.1"/>
    </source>
</evidence>
<keyword evidence="3" id="KW-1185">Reference proteome</keyword>
<proteinExistence type="predicted"/>
<accession>A0ABX7I2J7</accession>
<name>A0ABX7I2J7_9BACT</name>
<dbReference type="RefSeq" id="WP_204660771.1">
    <property type="nucleotide sequence ID" value="NZ_CP056775.1"/>
</dbReference>
<organism evidence="2 3">
    <name type="scientific">Dyadobacter sandarakinus</name>
    <dbReference type="NCBI Taxonomy" id="2747268"/>
    <lineage>
        <taxon>Bacteria</taxon>
        <taxon>Pseudomonadati</taxon>
        <taxon>Bacteroidota</taxon>
        <taxon>Cytophagia</taxon>
        <taxon>Cytophagales</taxon>
        <taxon>Spirosomataceae</taxon>
        <taxon>Dyadobacter</taxon>
    </lineage>
</organism>
<evidence type="ECO:0008006" key="4">
    <source>
        <dbReference type="Google" id="ProtNLM"/>
    </source>
</evidence>
<sequence length="107" mass="12051">MVNALCNYFLSILTPSNSLLVACCVFLLYISILIWKGKLNAEELGNWFQIGISSYSITGSMRVICLTYLEICKINEGGIDLVYTIFGSLAVVWLSTFNIFKKFKLAY</sequence>
<gene>
    <name evidence="2" type="ORF">HWI92_03280</name>
</gene>
<dbReference type="EMBL" id="CP056775">
    <property type="protein sequence ID" value="QRR00010.1"/>
    <property type="molecule type" value="Genomic_DNA"/>
</dbReference>
<protein>
    <recommendedName>
        <fullName evidence="4">Transporter</fullName>
    </recommendedName>
</protein>
<keyword evidence="1" id="KW-1133">Transmembrane helix</keyword>
<evidence type="ECO:0000256" key="1">
    <source>
        <dbReference type="SAM" id="Phobius"/>
    </source>
</evidence>
<feature type="transmembrane region" description="Helical" evidence="1">
    <location>
        <begin position="81"/>
        <end position="100"/>
    </location>
</feature>
<evidence type="ECO:0000313" key="3">
    <source>
        <dbReference type="Proteomes" id="UP000612680"/>
    </source>
</evidence>
<keyword evidence="1" id="KW-0472">Membrane</keyword>
<reference evidence="2 3" key="1">
    <citation type="submission" date="2020-06" db="EMBL/GenBank/DDBJ databases">
        <title>Dyadobacter sandarakinus sp. nov., isolated from the soil of the Arctic Yellow River Station.</title>
        <authorList>
            <person name="Zhang Y."/>
            <person name="Peng F."/>
        </authorList>
    </citation>
    <scope>NUCLEOTIDE SEQUENCE [LARGE SCALE GENOMIC DNA]</scope>
    <source>
        <strain evidence="2 3">Q3-56</strain>
    </source>
</reference>
<dbReference type="Proteomes" id="UP000612680">
    <property type="component" value="Chromosome"/>
</dbReference>